<dbReference type="InterPro" id="IPR038765">
    <property type="entry name" value="Papain-like_cys_pep_sf"/>
</dbReference>
<comment type="caution">
    <text evidence="4">The sequence shown here is derived from an EMBL/GenBank/DDBJ whole genome shotgun (WGS) entry which is preliminary data.</text>
</comment>
<dbReference type="PANTHER" id="PTHR21646:SF23">
    <property type="entry name" value="UBIQUITIN CARBOXYL-TERMINAL HYDROLASE USP2"/>
    <property type="match status" value="1"/>
</dbReference>
<dbReference type="SUPFAM" id="SSF54001">
    <property type="entry name" value="Cysteine proteinases"/>
    <property type="match status" value="1"/>
</dbReference>
<dbReference type="GO" id="GO:0016579">
    <property type="term" value="P:protein deubiquitination"/>
    <property type="evidence" value="ECO:0007669"/>
    <property type="project" value="InterPro"/>
</dbReference>
<feature type="domain" description="USP" evidence="3">
    <location>
        <begin position="12"/>
        <end position="137"/>
    </location>
</feature>
<dbReference type="Gene3D" id="3.90.70.10">
    <property type="entry name" value="Cysteine proteinases"/>
    <property type="match status" value="1"/>
</dbReference>
<dbReference type="STRING" id="10195.A0A3M7RFL2"/>
<keyword evidence="4" id="KW-0378">Hydrolase</keyword>
<reference evidence="4 5" key="1">
    <citation type="journal article" date="2018" name="Sci. Rep.">
        <title>Genomic signatures of local adaptation to the degree of environmental predictability in rotifers.</title>
        <authorList>
            <person name="Franch-Gras L."/>
            <person name="Hahn C."/>
            <person name="Garcia-Roger E.M."/>
            <person name="Carmona M.J."/>
            <person name="Serra M."/>
            <person name="Gomez A."/>
        </authorList>
    </citation>
    <scope>NUCLEOTIDE SEQUENCE [LARGE SCALE GENOMIC DNA]</scope>
    <source>
        <strain evidence="4">HYR1</strain>
    </source>
</reference>
<dbReference type="AlphaFoldDB" id="A0A3M7RFL2"/>
<evidence type="ECO:0000256" key="1">
    <source>
        <dbReference type="ARBA" id="ARBA00000707"/>
    </source>
</evidence>
<dbReference type="PANTHER" id="PTHR21646">
    <property type="entry name" value="UBIQUITIN CARBOXYL-TERMINAL HYDROLASE"/>
    <property type="match status" value="1"/>
</dbReference>
<dbReference type="PROSITE" id="PS50235">
    <property type="entry name" value="USP_3"/>
    <property type="match status" value="1"/>
</dbReference>
<comment type="catalytic activity">
    <reaction evidence="1">
        <text>Thiol-dependent hydrolysis of ester, thioester, amide, peptide and isopeptide bonds formed by the C-terminal Gly of ubiquitin (a 76-residue protein attached to proteins as an intracellular targeting signal).</text>
        <dbReference type="EC" id="3.4.19.12"/>
    </reaction>
</comment>
<evidence type="ECO:0000256" key="2">
    <source>
        <dbReference type="ARBA" id="ARBA00012759"/>
    </source>
</evidence>
<dbReference type="EMBL" id="REGN01003481">
    <property type="protein sequence ID" value="RNA22362.1"/>
    <property type="molecule type" value="Genomic_DNA"/>
</dbReference>
<accession>A0A3M7RFL2</accession>
<dbReference type="InterPro" id="IPR001394">
    <property type="entry name" value="Peptidase_C19_UCH"/>
</dbReference>
<evidence type="ECO:0000259" key="3">
    <source>
        <dbReference type="PROSITE" id="PS50235"/>
    </source>
</evidence>
<evidence type="ECO:0000313" key="5">
    <source>
        <dbReference type="Proteomes" id="UP000276133"/>
    </source>
</evidence>
<dbReference type="OrthoDB" id="289038at2759"/>
<dbReference type="Proteomes" id="UP000276133">
    <property type="component" value="Unassembled WGS sequence"/>
</dbReference>
<dbReference type="GO" id="GO:0004843">
    <property type="term" value="F:cysteine-type deubiquitinase activity"/>
    <property type="evidence" value="ECO:0007669"/>
    <property type="project" value="UniProtKB-EC"/>
</dbReference>
<keyword evidence="5" id="KW-1185">Reference proteome</keyword>
<dbReference type="InterPro" id="IPR050185">
    <property type="entry name" value="Ub_carboxyl-term_hydrolase"/>
</dbReference>
<sequence length="137" mass="15646">MHHTTITIYAIKSFSNLGNTCYMNSILQCLLNIDTFSLELLKSYDKIKSLQIKEISDQNLNEDQIILLETEQNYLFDSLCELVKARELHNEDLKIKSLRDVKNTISKEATRFSGYQQHGLMPCHLIPLADGALAPDT</sequence>
<dbReference type="InterPro" id="IPR028889">
    <property type="entry name" value="USP"/>
</dbReference>
<dbReference type="Pfam" id="PF00443">
    <property type="entry name" value="UCH"/>
    <property type="match status" value="1"/>
</dbReference>
<dbReference type="EC" id="3.4.19.12" evidence="2"/>
<name>A0A3M7RFL2_BRAPC</name>
<evidence type="ECO:0000313" key="4">
    <source>
        <dbReference type="EMBL" id="RNA22362.1"/>
    </source>
</evidence>
<proteinExistence type="predicted"/>
<gene>
    <name evidence="4" type="ORF">BpHYR1_038260</name>
</gene>
<protein>
    <recommendedName>
        <fullName evidence="2">ubiquitinyl hydrolase 1</fullName>
        <ecNumber evidence="2">3.4.19.12</ecNumber>
    </recommendedName>
</protein>
<organism evidence="4 5">
    <name type="scientific">Brachionus plicatilis</name>
    <name type="common">Marine rotifer</name>
    <name type="synonym">Brachionus muelleri</name>
    <dbReference type="NCBI Taxonomy" id="10195"/>
    <lineage>
        <taxon>Eukaryota</taxon>
        <taxon>Metazoa</taxon>
        <taxon>Spiralia</taxon>
        <taxon>Gnathifera</taxon>
        <taxon>Rotifera</taxon>
        <taxon>Eurotatoria</taxon>
        <taxon>Monogononta</taxon>
        <taxon>Pseudotrocha</taxon>
        <taxon>Ploima</taxon>
        <taxon>Brachionidae</taxon>
        <taxon>Brachionus</taxon>
    </lineage>
</organism>